<protein>
    <recommendedName>
        <fullName evidence="1">Glycosyl-hydrolase family 116 N-terminal domain-containing protein</fullName>
    </recommendedName>
</protein>
<dbReference type="AlphaFoldDB" id="A0A0B1S940"/>
<dbReference type="InterPro" id="IPR024462">
    <property type="entry name" value="GH116_N"/>
</dbReference>
<evidence type="ECO:0000259" key="1">
    <source>
        <dbReference type="Pfam" id="PF12215"/>
    </source>
</evidence>
<sequence>WTEVLVADIGLKLILEQVSPVIPNNYEVTSFPVCNFYWTVINNSKVDFKVTLTFTFRNGTGNPKWDHEGQCSAEPLQISSAKGLKLKHTIKSMPTTFAVAAEQMAGATLSYATFNPASTGDDIWRSLQSSGSLSGGM</sequence>
<proteinExistence type="predicted"/>
<dbReference type="GO" id="GO:0008422">
    <property type="term" value="F:beta-glucosidase activity"/>
    <property type="evidence" value="ECO:0007669"/>
    <property type="project" value="TreeGrafter"/>
</dbReference>
<accession>A0A0B1S940</accession>
<evidence type="ECO:0000313" key="3">
    <source>
        <dbReference type="Proteomes" id="UP000053660"/>
    </source>
</evidence>
<gene>
    <name evidence="2" type="ORF">OESDEN_18860</name>
</gene>
<feature type="domain" description="Glycosyl-hydrolase family 116 N-terminal" evidence="1">
    <location>
        <begin position="1"/>
        <end position="133"/>
    </location>
</feature>
<keyword evidence="3" id="KW-1185">Reference proteome</keyword>
<dbReference type="InterPro" id="IPR052566">
    <property type="entry name" value="Non-lysos_glucosylceramidase"/>
</dbReference>
<dbReference type="PANTHER" id="PTHR12654">
    <property type="entry name" value="BILE ACID BETA-GLUCOSIDASE-RELATED"/>
    <property type="match status" value="1"/>
</dbReference>
<feature type="non-terminal residue" evidence="2">
    <location>
        <position position="1"/>
    </location>
</feature>
<dbReference type="Pfam" id="PF12215">
    <property type="entry name" value="Glyco_hydr_116N"/>
    <property type="match status" value="1"/>
</dbReference>
<dbReference type="Proteomes" id="UP000053660">
    <property type="component" value="Unassembled WGS sequence"/>
</dbReference>
<dbReference type="EMBL" id="KN589564">
    <property type="protein sequence ID" value="KHJ81454.1"/>
    <property type="molecule type" value="Genomic_DNA"/>
</dbReference>
<organism evidence="2 3">
    <name type="scientific">Oesophagostomum dentatum</name>
    <name type="common">Nodular worm</name>
    <dbReference type="NCBI Taxonomy" id="61180"/>
    <lineage>
        <taxon>Eukaryota</taxon>
        <taxon>Metazoa</taxon>
        <taxon>Ecdysozoa</taxon>
        <taxon>Nematoda</taxon>
        <taxon>Chromadorea</taxon>
        <taxon>Rhabditida</taxon>
        <taxon>Rhabditina</taxon>
        <taxon>Rhabditomorpha</taxon>
        <taxon>Strongyloidea</taxon>
        <taxon>Strongylidae</taxon>
        <taxon>Oesophagostomum</taxon>
    </lineage>
</organism>
<dbReference type="OrthoDB" id="5844481at2759"/>
<dbReference type="PANTHER" id="PTHR12654:SF0">
    <property type="entry name" value="NON-LYSOSOMAL GLUCOSYLCERAMIDASE"/>
    <property type="match status" value="1"/>
</dbReference>
<name>A0A0B1S940_OESDE</name>
<evidence type="ECO:0000313" key="2">
    <source>
        <dbReference type="EMBL" id="KHJ81454.1"/>
    </source>
</evidence>
<reference evidence="2 3" key="1">
    <citation type="submission" date="2014-03" db="EMBL/GenBank/DDBJ databases">
        <title>Draft genome of the hookworm Oesophagostomum dentatum.</title>
        <authorList>
            <person name="Mitreva M."/>
        </authorList>
    </citation>
    <scope>NUCLEOTIDE SEQUENCE [LARGE SCALE GENOMIC DNA]</scope>
    <source>
        <strain evidence="2 3">OD-Hann</strain>
    </source>
</reference>